<keyword evidence="2" id="KW-1185">Reference proteome</keyword>
<sequence length="44" mass="5203">MADSRAGKYRRSRAHLLVPEVRQCWRNKRMEHLKGLPVAKTRTV</sequence>
<dbReference type="AlphaFoldDB" id="A0A5N4D358"/>
<comment type="caution">
    <text evidence="1">The sequence shown here is derived from an EMBL/GenBank/DDBJ whole genome shotgun (WGS) entry which is preliminary data.</text>
</comment>
<protein>
    <submittedName>
        <fullName evidence="1">Uncharacterized protein</fullName>
    </submittedName>
</protein>
<organism evidence="1 2">
    <name type="scientific">Camelus dromedarius</name>
    <name type="common">Dromedary</name>
    <name type="synonym">Arabian camel</name>
    <dbReference type="NCBI Taxonomy" id="9838"/>
    <lineage>
        <taxon>Eukaryota</taxon>
        <taxon>Metazoa</taxon>
        <taxon>Chordata</taxon>
        <taxon>Craniata</taxon>
        <taxon>Vertebrata</taxon>
        <taxon>Euteleostomi</taxon>
        <taxon>Mammalia</taxon>
        <taxon>Eutheria</taxon>
        <taxon>Laurasiatheria</taxon>
        <taxon>Artiodactyla</taxon>
        <taxon>Tylopoda</taxon>
        <taxon>Camelidae</taxon>
        <taxon>Camelus</taxon>
    </lineage>
</organism>
<accession>A0A5N4D358</accession>
<evidence type="ECO:0000313" key="2">
    <source>
        <dbReference type="Proteomes" id="UP000299084"/>
    </source>
</evidence>
<gene>
    <name evidence="1" type="ORF">Cadr_000018705</name>
</gene>
<evidence type="ECO:0000313" key="1">
    <source>
        <dbReference type="EMBL" id="KAB1265535.1"/>
    </source>
</evidence>
<dbReference type="Proteomes" id="UP000299084">
    <property type="component" value="Unassembled WGS sequence"/>
</dbReference>
<dbReference type="EMBL" id="JWIN03000016">
    <property type="protein sequence ID" value="KAB1265535.1"/>
    <property type="molecule type" value="Genomic_DNA"/>
</dbReference>
<reference evidence="1 2" key="1">
    <citation type="journal article" date="2019" name="Mol. Ecol. Resour.">
        <title>Improving Illumina assemblies with Hi-C and long reads: an example with the North African dromedary.</title>
        <authorList>
            <person name="Elbers J.P."/>
            <person name="Rogers M.F."/>
            <person name="Perelman P.L."/>
            <person name="Proskuryakova A.A."/>
            <person name="Serdyukova N.A."/>
            <person name="Johnson W.E."/>
            <person name="Horin P."/>
            <person name="Corander J."/>
            <person name="Murphy D."/>
            <person name="Burger P.A."/>
        </authorList>
    </citation>
    <scope>NUCLEOTIDE SEQUENCE [LARGE SCALE GENOMIC DNA]</scope>
    <source>
        <strain evidence="1">Drom800</strain>
        <tissue evidence="1">Blood</tissue>
    </source>
</reference>
<name>A0A5N4D358_CAMDR</name>
<proteinExistence type="predicted"/>